<feature type="compositionally biased region" description="Low complexity" evidence="1">
    <location>
        <begin position="236"/>
        <end position="285"/>
    </location>
</feature>
<protein>
    <submittedName>
        <fullName evidence="2">CSON013673 protein</fullName>
    </submittedName>
</protein>
<name>A0A336LHG9_CULSO</name>
<proteinExistence type="predicted"/>
<reference evidence="2" key="1">
    <citation type="submission" date="2018-07" db="EMBL/GenBank/DDBJ databases">
        <authorList>
            <person name="Quirk P.G."/>
            <person name="Krulwich T.A."/>
        </authorList>
    </citation>
    <scope>NUCLEOTIDE SEQUENCE</scope>
</reference>
<organism evidence="2">
    <name type="scientific">Culicoides sonorensis</name>
    <name type="common">Biting midge</name>
    <dbReference type="NCBI Taxonomy" id="179676"/>
    <lineage>
        <taxon>Eukaryota</taxon>
        <taxon>Metazoa</taxon>
        <taxon>Ecdysozoa</taxon>
        <taxon>Arthropoda</taxon>
        <taxon>Hexapoda</taxon>
        <taxon>Insecta</taxon>
        <taxon>Pterygota</taxon>
        <taxon>Neoptera</taxon>
        <taxon>Endopterygota</taxon>
        <taxon>Diptera</taxon>
        <taxon>Nematocera</taxon>
        <taxon>Chironomoidea</taxon>
        <taxon>Ceratopogonidae</taxon>
        <taxon>Ceratopogoninae</taxon>
        <taxon>Culicoides</taxon>
        <taxon>Monoculicoides</taxon>
    </lineage>
</organism>
<dbReference type="VEuPathDB" id="VectorBase:CSON013673"/>
<dbReference type="EMBL" id="UFQT01000006">
    <property type="protein sequence ID" value="SSX17432.1"/>
    <property type="molecule type" value="Genomic_DNA"/>
</dbReference>
<dbReference type="AlphaFoldDB" id="A0A336LHG9"/>
<evidence type="ECO:0000256" key="1">
    <source>
        <dbReference type="SAM" id="MobiDB-lite"/>
    </source>
</evidence>
<sequence length="459" mass="49670">MKKNLSNKLAIEKHNNFCDSNENHCGSSSLRMSLQIDSQKLYGKNTDRVVMTTINELDCDESESNNSVDENLMNERKNNCIAGVSGLCQEEKTNLVITGSPIDDVKEIKQSPPQSPPLMSNNPSLALDSTTTMGGLSQSINLFQNYSSVNNASHHANQKSPFLLPAQFYKNLFASAAILQQNNKPCDKISSGQTPFPRNLLFSCSQKSPGIGSTSDLENEDKNNVVDQKSYAWTGSSESNHPNSNNNNSNVTNNNNTEANNNANSLTSNHNPNNTPSSSTTTSSSGMPVPGSVQGQNPTQGLVHWMSAVMAEHMTSNSHHDPAVGMHYMWNGAVDQCGQHKDIDSYNGWPAPRNPMSMKQGYEAKMNSIDHHNNIQKGLIDDGHHLGQSQMPSATIYGAANALRSVSSSSNSPGGLHHHPHGPASALLVVPQPINASKMPNGMPNGSGRKYQCKMCPQD</sequence>
<accession>A0A336LHG9</accession>
<gene>
    <name evidence="2" type="primary">CSON013673</name>
</gene>
<feature type="region of interest" description="Disordered" evidence="1">
    <location>
        <begin position="405"/>
        <end position="459"/>
    </location>
</feature>
<feature type="region of interest" description="Disordered" evidence="1">
    <location>
        <begin position="233"/>
        <end position="299"/>
    </location>
</feature>
<evidence type="ECO:0000313" key="2">
    <source>
        <dbReference type="EMBL" id="SSX17432.1"/>
    </source>
</evidence>
<feature type="compositionally biased region" description="Low complexity" evidence="1">
    <location>
        <begin position="405"/>
        <end position="415"/>
    </location>
</feature>